<reference evidence="1" key="1">
    <citation type="submission" date="2021-07" db="EMBL/GenBank/DDBJ databases">
        <authorList>
            <person name="Catto M.A."/>
            <person name="Jacobson A."/>
            <person name="Kennedy G."/>
            <person name="Labadie P."/>
            <person name="Hunt B.G."/>
            <person name="Srinivasan R."/>
        </authorList>
    </citation>
    <scope>NUCLEOTIDE SEQUENCE</scope>
    <source>
        <strain evidence="1">PL_HMW_Pooled</strain>
        <tissue evidence="1">Head</tissue>
    </source>
</reference>
<keyword evidence="1" id="KW-0689">Ribosomal protein</keyword>
<gene>
    <name evidence="1" type="ORF">KUF71_019825</name>
</gene>
<evidence type="ECO:0000313" key="2">
    <source>
        <dbReference type="Proteomes" id="UP001219518"/>
    </source>
</evidence>
<protein>
    <submittedName>
        <fullName evidence="1">39S ribosomal protein L55, mitochondrial</fullName>
    </submittedName>
</protein>
<accession>A0AAE1L7R8</accession>
<dbReference type="Proteomes" id="UP001219518">
    <property type="component" value="Unassembled WGS sequence"/>
</dbReference>
<sequence length="129" mass="15172">MTSANLLSRMMLLPRGLINQVLIQSSSTKLHHFHRSLSNNFSLITKIHRESYLKMYPVLVVQADGSTFYTRYHEPRSIIQLPLDITTLSPEELKVRLERRNPKKKVVYAKEEKDNYQASKYIKLIKKKK</sequence>
<dbReference type="InterPro" id="IPR018615">
    <property type="entry name" value="Ribosomal_mL55"/>
</dbReference>
<name>A0AAE1L7R8_9NEOP</name>
<evidence type="ECO:0000313" key="1">
    <source>
        <dbReference type="EMBL" id="KAK3909816.1"/>
    </source>
</evidence>
<dbReference type="GO" id="GO:0005762">
    <property type="term" value="C:mitochondrial large ribosomal subunit"/>
    <property type="evidence" value="ECO:0007669"/>
    <property type="project" value="InterPro"/>
</dbReference>
<keyword evidence="1" id="KW-0687">Ribonucleoprotein</keyword>
<dbReference type="GO" id="GO:0003735">
    <property type="term" value="F:structural constituent of ribosome"/>
    <property type="evidence" value="ECO:0007669"/>
    <property type="project" value="InterPro"/>
</dbReference>
<dbReference type="EMBL" id="JAHWGI010000122">
    <property type="protein sequence ID" value="KAK3909816.1"/>
    <property type="molecule type" value="Genomic_DNA"/>
</dbReference>
<dbReference type="GO" id="GO:0006412">
    <property type="term" value="P:translation"/>
    <property type="evidence" value="ECO:0007669"/>
    <property type="project" value="TreeGrafter"/>
</dbReference>
<reference evidence="1" key="2">
    <citation type="journal article" date="2023" name="BMC Genomics">
        <title>Pest status, molecular evolution, and epigenetic factors derived from the genome assembly of Frankliniella fusca, a thysanopteran phytovirus vector.</title>
        <authorList>
            <person name="Catto M.A."/>
            <person name="Labadie P.E."/>
            <person name="Jacobson A.L."/>
            <person name="Kennedy G.G."/>
            <person name="Srinivasan R."/>
            <person name="Hunt B.G."/>
        </authorList>
    </citation>
    <scope>NUCLEOTIDE SEQUENCE</scope>
    <source>
        <strain evidence="1">PL_HMW_Pooled</strain>
    </source>
</reference>
<organism evidence="1 2">
    <name type="scientific">Frankliniella fusca</name>
    <dbReference type="NCBI Taxonomy" id="407009"/>
    <lineage>
        <taxon>Eukaryota</taxon>
        <taxon>Metazoa</taxon>
        <taxon>Ecdysozoa</taxon>
        <taxon>Arthropoda</taxon>
        <taxon>Hexapoda</taxon>
        <taxon>Insecta</taxon>
        <taxon>Pterygota</taxon>
        <taxon>Neoptera</taxon>
        <taxon>Paraneoptera</taxon>
        <taxon>Thysanoptera</taxon>
        <taxon>Terebrantia</taxon>
        <taxon>Thripoidea</taxon>
        <taxon>Thripidae</taxon>
        <taxon>Frankliniella</taxon>
    </lineage>
</organism>
<dbReference type="Pfam" id="PF09776">
    <property type="entry name" value="Mitoc_L55"/>
    <property type="match status" value="1"/>
</dbReference>
<proteinExistence type="predicted"/>
<dbReference type="PANTHER" id="PTHR34095">
    <property type="entry name" value="39S RIBOSOMAL PROTEIN L55, MITOCHONDRIAL"/>
    <property type="match status" value="1"/>
</dbReference>
<dbReference type="AlphaFoldDB" id="A0AAE1L7R8"/>
<dbReference type="PANTHER" id="PTHR34095:SF1">
    <property type="entry name" value="LARGE RIBOSOMAL SUBUNIT PROTEIN ML55"/>
    <property type="match status" value="1"/>
</dbReference>
<dbReference type="Gene3D" id="6.20.130.20">
    <property type="entry name" value="Mitochondrial ribosomal protein L55"/>
    <property type="match status" value="1"/>
</dbReference>
<dbReference type="InterPro" id="IPR044884">
    <property type="entry name" value="Ribosomal_mL55_sf"/>
</dbReference>
<comment type="caution">
    <text evidence="1">The sequence shown here is derived from an EMBL/GenBank/DDBJ whole genome shotgun (WGS) entry which is preliminary data.</text>
</comment>
<keyword evidence="2" id="KW-1185">Reference proteome</keyword>